<comment type="caution">
    <text evidence="2">The sequence shown here is derived from an EMBL/GenBank/DDBJ whole genome shotgun (WGS) entry which is preliminary data.</text>
</comment>
<name>A0A4R4VSE4_9ACTN</name>
<dbReference type="RefSeq" id="WP_132596283.1">
    <property type="nucleotide sequence ID" value="NZ_SMKO01000040.1"/>
</dbReference>
<organism evidence="2 3">
    <name type="scientific">Nonomuraea deserti</name>
    <dbReference type="NCBI Taxonomy" id="1848322"/>
    <lineage>
        <taxon>Bacteria</taxon>
        <taxon>Bacillati</taxon>
        <taxon>Actinomycetota</taxon>
        <taxon>Actinomycetes</taxon>
        <taxon>Streptosporangiales</taxon>
        <taxon>Streptosporangiaceae</taxon>
        <taxon>Nonomuraea</taxon>
    </lineage>
</organism>
<feature type="compositionally biased region" description="Gly residues" evidence="1">
    <location>
        <begin position="106"/>
        <end position="116"/>
    </location>
</feature>
<proteinExistence type="predicted"/>
<accession>A0A4R4VSE4</accession>
<evidence type="ECO:0000313" key="2">
    <source>
        <dbReference type="EMBL" id="TDD05265.1"/>
    </source>
</evidence>
<reference evidence="2 3" key="1">
    <citation type="submission" date="2019-03" db="EMBL/GenBank/DDBJ databases">
        <title>Draft genome sequences of novel Actinobacteria.</title>
        <authorList>
            <person name="Sahin N."/>
            <person name="Ay H."/>
            <person name="Saygin H."/>
        </authorList>
    </citation>
    <scope>NUCLEOTIDE SEQUENCE [LARGE SCALE GENOMIC DNA]</scope>
    <source>
        <strain evidence="2 3">KC310</strain>
    </source>
</reference>
<sequence>MEQFPSPHRFRLSGYGGRFGERDDEPYASAGAGAAHLVGGIGDADLPGAVVHRSFVDDGRALSERACHPVQLGRWHQPREQDVHVTPAVAGNVGDGAALAPLDDGGSLGRDSGGWVGDAESAGSLDVEVEH</sequence>
<feature type="region of interest" description="Disordered" evidence="1">
    <location>
        <begin position="96"/>
        <end position="131"/>
    </location>
</feature>
<dbReference type="Proteomes" id="UP000295258">
    <property type="component" value="Unassembled WGS sequence"/>
</dbReference>
<keyword evidence="3" id="KW-1185">Reference proteome</keyword>
<protein>
    <submittedName>
        <fullName evidence="2">Uncharacterized protein</fullName>
    </submittedName>
</protein>
<evidence type="ECO:0000256" key="1">
    <source>
        <dbReference type="SAM" id="MobiDB-lite"/>
    </source>
</evidence>
<feature type="region of interest" description="Disordered" evidence="1">
    <location>
        <begin position="1"/>
        <end position="28"/>
    </location>
</feature>
<evidence type="ECO:0000313" key="3">
    <source>
        <dbReference type="Proteomes" id="UP000295258"/>
    </source>
</evidence>
<gene>
    <name evidence="2" type="ORF">E1292_17560</name>
</gene>
<dbReference type="EMBL" id="SMKO01000040">
    <property type="protein sequence ID" value="TDD05265.1"/>
    <property type="molecule type" value="Genomic_DNA"/>
</dbReference>
<dbReference type="AlphaFoldDB" id="A0A4R4VSE4"/>